<keyword evidence="2" id="KW-1185">Reference proteome</keyword>
<evidence type="ECO:0000313" key="2">
    <source>
        <dbReference type="Proteomes" id="UP000032049"/>
    </source>
</evidence>
<evidence type="ECO:0000313" key="1">
    <source>
        <dbReference type="EMBL" id="KIO75145.1"/>
    </source>
</evidence>
<protein>
    <submittedName>
        <fullName evidence="1">Exonuclease</fullName>
    </submittedName>
</protein>
<keyword evidence="1" id="KW-0540">Nuclease</keyword>
<name>A0A0D0GG67_9SPHI</name>
<accession>A0A0D0GG67</accession>
<dbReference type="AlphaFoldDB" id="A0A0D0GG67"/>
<dbReference type="SUPFAM" id="SSF56281">
    <property type="entry name" value="Metallo-hydrolase/oxidoreductase"/>
    <property type="match status" value="1"/>
</dbReference>
<keyword evidence="1" id="KW-0378">Hydrolase</keyword>
<keyword evidence="1" id="KW-0269">Exonuclease</keyword>
<dbReference type="RefSeq" id="WP_041885755.1">
    <property type="nucleotide sequence ID" value="NZ_CP157278.1"/>
</dbReference>
<proteinExistence type="predicted"/>
<dbReference type="STRING" id="1503925.TH53_22265"/>
<dbReference type="Gene3D" id="3.60.15.10">
    <property type="entry name" value="Ribonuclease Z/Hydroxyacylglutathione hydrolase-like"/>
    <property type="match status" value="1"/>
</dbReference>
<dbReference type="EMBL" id="JXRA01000113">
    <property type="protein sequence ID" value="KIO75145.1"/>
    <property type="molecule type" value="Genomic_DNA"/>
</dbReference>
<comment type="caution">
    <text evidence="1">The sequence shown here is derived from an EMBL/GenBank/DDBJ whole genome shotgun (WGS) entry which is preliminary data.</text>
</comment>
<dbReference type="GO" id="GO:0004521">
    <property type="term" value="F:RNA endonuclease activity"/>
    <property type="evidence" value="ECO:0007669"/>
    <property type="project" value="TreeGrafter"/>
</dbReference>
<dbReference type="InterPro" id="IPR050698">
    <property type="entry name" value="MBL"/>
</dbReference>
<organism evidence="1 2">
    <name type="scientific">Pedobacter lusitanus</name>
    <dbReference type="NCBI Taxonomy" id="1503925"/>
    <lineage>
        <taxon>Bacteria</taxon>
        <taxon>Pseudomonadati</taxon>
        <taxon>Bacteroidota</taxon>
        <taxon>Sphingobacteriia</taxon>
        <taxon>Sphingobacteriales</taxon>
        <taxon>Sphingobacteriaceae</taxon>
        <taxon>Pedobacter</taxon>
    </lineage>
</organism>
<dbReference type="PANTHER" id="PTHR11203">
    <property type="entry name" value="CLEAVAGE AND POLYADENYLATION SPECIFICITY FACTOR FAMILY MEMBER"/>
    <property type="match status" value="1"/>
</dbReference>
<dbReference type="PANTHER" id="PTHR11203:SF49">
    <property type="entry name" value="BLL1145 PROTEIN"/>
    <property type="match status" value="1"/>
</dbReference>
<dbReference type="Proteomes" id="UP000032049">
    <property type="component" value="Unassembled WGS sequence"/>
</dbReference>
<reference evidence="1 2" key="1">
    <citation type="submission" date="2015-01" db="EMBL/GenBank/DDBJ databases">
        <title>Draft genome sequence of Pedobacter sp. NL19 isolated from sludge of an effluent treatment pond in an abandoned uranium mine.</title>
        <authorList>
            <person name="Santos T."/>
            <person name="Caetano T."/>
            <person name="Covas C."/>
            <person name="Cruz A."/>
            <person name="Mendo S."/>
        </authorList>
    </citation>
    <scope>NUCLEOTIDE SEQUENCE [LARGE SCALE GENOMIC DNA]</scope>
    <source>
        <strain evidence="1 2">NL19</strain>
    </source>
</reference>
<dbReference type="InterPro" id="IPR036866">
    <property type="entry name" value="RibonucZ/Hydroxyglut_hydro"/>
</dbReference>
<sequence>MILEDFLVPTKIGLYCAYGNFYLDPKEMVKDAVISHAHGDHAISGNFNVYCTQATSLFMIQRYKKFAAGEFHLYAFHTEFILNGVKISFIPAGHILGSALVMMEYKGVKYLYTGDYKLQPDTTCEPIEFVAADVLITETTFANPDTKHPDVEQEIKKLNSTTSNVMLGAYALGKSQRLIKLISDHCPQRRILVHHSILPFVKIYEQMGIDMGKYEVYDRKVMKNNKTDMIYLVPPLVYRSYIKAINVIRVFATGWKHLQHKNELQLFISDHVDWDDILYTIDKIKPKEIWTTHGSGIQLKSYFTNIITVKLLN</sequence>
<dbReference type="GO" id="GO:0004527">
    <property type="term" value="F:exonuclease activity"/>
    <property type="evidence" value="ECO:0007669"/>
    <property type="project" value="UniProtKB-KW"/>
</dbReference>
<gene>
    <name evidence="1" type="ORF">TH53_22265</name>
</gene>
<dbReference type="OrthoDB" id="9803916at2"/>